<sequence>MWMVEELQRKNHLYQEEAAWDIQRKFGKPFVYDNANGNPAISRGVLNEFNKLTPDVVWSRGERFWRERIPSDKPGRQQD</sequence>
<accession>A0A6N8DJT3</accession>
<dbReference type="InterPro" id="IPR054228">
    <property type="entry name" value="DUF6953"/>
</dbReference>
<gene>
    <name evidence="1" type="ORF">GJ654_03755</name>
</gene>
<dbReference type="AlphaFoldDB" id="A0A6N8DJT3"/>
<dbReference type="OrthoDB" id="8454520at2"/>
<dbReference type="EMBL" id="WNKS01000002">
    <property type="protein sequence ID" value="MTV30106.1"/>
    <property type="molecule type" value="Genomic_DNA"/>
</dbReference>
<evidence type="ECO:0000313" key="1">
    <source>
        <dbReference type="EMBL" id="MTV30106.1"/>
    </source>
</evidence>
<comment type="caution">
    <text evidence="1">The sequence shown here is derived from an EMBL/GenBank/DDBJ whole genome shotgun (WGS) entry which is preliminary data.</text>
</comment>
<name>A0A6N8DJT3_RHOAC</name>
<dbReference type="RefSeq" id="WP_155444763.1">
    <property type="nucleotide sequence ID" value="NZ_JAOQNR010000002.1"/>
</dbReference>
<dbReference type="Proteomes" id="UP000439113">
    <property type="component" value="Unassembled WGS sequence"/>
</dbReference>
<organism evidence="1 2">
    <name type="scientific">Rhodoblastus acidophilus</name>
    <name type="common">Rhodopseudomonas acidophila</name>
    <dbReference type="NCBI Taxonomy" id="1074"/>
    <lineage>
        <taxon>Bacteria</taxon>
        <taxon>Pseudomonadati</taxon>
        <taxon>Pseudomonadota</taxon>
        <taxon>Alphaproteobacteria</taxon>
        <taxon>Hyphomicrobiales</taxon>
        <taxon>Rhodoblastaceae</taxon>
        <taxon>Rhodoblastus</taxon>
    </lineage>
</organism>
<reference evidence="1 2" key="1">
    <citation type="submission" date="2019-11" db="EMBL/GenBank/DDBJ databases">
        <title>Whole-genome sequence of a Rhodoblastus acidophilus DSM 142.</title>
        <authorList>
            <person name="Kyndt J.A."/>
            <person name="Meyer T.E."/>
        </authorList>
    </citation>
    <scope>NUCLEOTIDE SEQUENCE [LARGE SCALE GENOMIC DNA]</scope>
    <source>
        <strain evidence="1 2">DSM 142</strain>
    </source>
</reference>
<dbReference type="Pfam" id="PF22266">
    <property type="entry name" value="DUF6953"/>
    <property type="match status" value="1"/>
</dbReference>
<evidence type="ECO:0000313" key="2">
    <source>
        <dbReference type="Proteomes" id="UP000439113"/>
    </source>
</evidence>
<protein>
    <submittedName>
        <fullName evidence="1">Uncharacterized protein</fullName>
    </submittedName>
</protein>
<proteinExistence type="predicted"/>